<dbReference type="Proteomes" id="UP000287972">
    <property type="component" value="Unassembled WGS sequence"/>
</dbReference>
<keyword evidence="1" id="KW-1133">Transmembrane helix</keyword>
<feature type="transmembrane region" description="Helical" evidence="1">
    <location>
        <begin position="100"/>
        <end position="117"/>
    </location>
</feature>
<organism evidence="2 3">
    <name type="scientific">Fusarium floridanum</name>
    <dbReference type="NCBI Taxonomy" id="1325733"/>
    <lineage>
        <taxon>Eukaryota</taxon>
        <taxon>Fungi</taxon>
        <taxon>Dikarya</taxon>
        <taxon>Ascomycota</taxon>
        <taxon>Pezizomycotina</taxon>
        <taxon>Sordariomycetes</taxon>
        <taxon>Hypocreomycetidae</taxon>
        <taxon>Hypocreales</taxon>
        <taxon>Nectriaceae</taxon>
        <taxon>Fusarium</taxon>
        <taxon>Fusarium solani species complex</taxon>
    </lineage>
</organism>
<keyword evidence="1" id="KW-0812">Transmembrane</keyword>
<proteinExistence type="predicted"/>
<accession>A0A428RYQ4</accession>
<dbReference type="EMBL" id="NKCL01000098">
    <property type="protein sequence ID" value="RSL82593.1"/>
    <property type="molecule type" value="Genomic_DNA"/>
</dbReference>
<sequence>MARGFTSDEPTYPPDSHGFPLYKNTEFLNCSSVPVKPIDCKALKKLLGDARVRNVLVTPFYKMGRRPQKVFDWCTAMQCFKGYKVIPSQPYPSAHIPNNFSVWVSFNIAMLSLLWFLRRYLQSARKSQGGRETRGECNGLGSLEPLDWFFLLFDFVGAFLWWWISFFLSVADSRQWSSMSFAAWTVTWRHAFDLQYHPYSCALEKYPKWSGRIKRLCHLLVVAQWCATIYAMIIWMRWRYANIVPPGYQCLQDEITNAPGTSPCSPEKLCSQDRLFKSYYPGLNYRDSIGPKLFLWHISEWTVLVIMIAIRSRLSDKEAQAEKDKPAFWYTIMVVIGVAAGVSVYFDVDIALDYFSQRHVVNHYAPVAFSEECHAVHVALSPWKHYFDVDTGWRALWIAKAWLDA</sequence>
<evidence type="ECO:0000313" key="2">
    <source>
        <dbReference type="EMBL" id="RSL82593.1"/>
    </source>
</evidence>
<keyword evidence="1" id="KW-0472">Membrane</keyword>
<feature type="transmembrane region" description="Helical" evidence="1">
    <location>
        <begin position="326"/>
        <end position="346"/>
    </location>
</feature>
<reference evidence="2 3" key="1">
    <citation type="submission" date="2017-06" db="EMBL/GenBank/DDBJ databases">
        <title>Comparative genomic analysis of Ambrosia Fusariam Clade fungi.</title>
        <authorList>
            <person name="Stajich J.E."/>
            <person name="Carrillo J."/>
            <person name="Kijimoto T."/>
            <person name="Eskalen A."/>
            <person name="O'Donnell K."/>
            <person name="Kasson M."/>
        </authorList>
    </citation>
    <scope>NUCLEOTIDE SEQUENCE [LARGE SCALE GENOMIC DNA]</scope>
    <source>
        <strain evidence="2 3">NRRL62606</strain>
    </source>
</reference>
<name>A0A428RYQ4_9HYPO</name>
<feature type="transmembrane region" description="Helical" evidence="1">
    <location>
        <begin position="148"/>
        <end position="171"/>
    </location>
</feature>
<feature type="transmembrane region" description="Helical" evidence="1">
    <location>
        <begin position="216"/>
        <end position="238"/>
    </location>
</feature>
<evidence type="ECO:0000313" key="3">
    <source>
        <dbReference type="Proteomes" id="UP000287972"/>
    </source>
</evidence>
<evidence type="ECO:0000256" key="1">
    <source>
        <dbReference type="SAM" id="Phobius"/>
    </source>
</evidence>
<keyword evidence="3" id="KW-1185">Reference proteome</keyword>
<feature type="transmembrane region" description="Helical" evidence="1">
    <location>
        <begin position="293"/>
        <end position="314"/>
    </location>
</feature>
<protein>
    <submittedName>
        <fullName evidence="2">Uncharacterized protein</fullName>
    </submittedName>
</protein>
<comment type="caution">
    <text evidence="2">The sequence shown here is derived from an EMBL/GenBank/DDBJ whole genome shotgun (WGS) entry which is preliminary data.</text>
</comment>
<gene>
    <name evidence="2" type="ORF">CEP51_005075</name>
</gene>
<dbReference type="AlphaFoldDB" id="A0A428RYQ4"/>